<evidence type="ECO:0000313" key="5">
    <source>
        <dbReference type="EMBL" id="SHI69377.1"/>
    </source>
</evidence>
<reference evidence="6" key="1">
    <citation type="submission" date="2016-11" db="EMBL/GenBank/DDBJ databases">
        <authorList>
            <person name="Varghese N."/>
            <person name="Submissions S."/>
        </authorList>
    </citation>
    <scope>NUCLEOTIDE SEQUENCE [LARGE SCALE GENOMIC DNA]</scope>
    <source>
        <strain evidence="6">DSM 16057</strain>
    </source>
</reference>
<protein>
    <recommendedName>
        <fullName evidence="1">Stage 0 sporulation protein A homolog</fullName>
    </recommendedName>
</protein>
<evidence type="ECO:0000256" key="2">
    <source>
        <dbReference type="ARBA" id="ARBA00024867"/>
    </source>
</evidence>
<feature type="modified residue" description="4-aspartylphosphate" evidence="3">
    <location>
        <position position="56"/>
    </location>
</feature>
<dbReference type="GO" id="GO:0005524">
    <property type="term" value="F:ATP binding"/>
    <property type="evidence" value="ECO:0007669"/>
    <property type="project" value="TreeGrafter"/>
</dbReference>
<dbReference type="InterPro" id="IPR058245">
    <property type="entry name" value="NreC/VraR/RcsB-like_REC"/>
</dbReference>
<dbReference type="PROSITE" id="PS50110">
    <property type="entry name" value="RESPONSE_REGULATORY"/>
    <property type="match status" value="1"/>
</dbReference>
<evidence type="ECO:0000256" key="1">
    <source>
        <dbReference type="ARBA" id="ARBA00018672"/>
    </source>
</evidence>
<dbReference type="SUPFAM" id="SSF52540">
    <property type="entry name" value="P-loop containing nucleoside triphosphate hydrolases"/>
    <property type="match status" value="1"/>
</dbReference>
<proteinExistence type="predicted"/>
<accession>A0A1M6D817</accession>
<dbReference type="Gene3D" id="3.40.50.2300">
    <property type="match status" value="1"/>
</dbReference>
<dbReference type="SMART" id="SM00448">
    <property type="entry name" value="REC"/>
    <property type="match status" value="1"/>
</dbReference>
<dbReference type="Pfam" id="PF13614">
    <property type="entry name" value="AAA_31"/>
    <property type="match status" value="1"/>
</dbReference>
<dbReference type="InterPro" id="IPR027417">
    <property type="entry name" value="P-loop_NTPase"/>
</dbReference>
<keyword evidence="6" id="KW-1185">Reference proteome</keyword>
<dbReference type="GO" id="GO:0005829">
    <property type="term" value="C:cytosol"/>
    <property type="evidence" value="ECO:0007669"/>
    <property type="project" value="TreeGrafter"/>
</dbReference>
<dbReference type="PANTHER" id="PTHR43384">
    <property type="entry name" value="SEPTUM SITE-DETERMINING PROTEIN MIND HOMOLOG, CHLOROPLASTIC-RELATED"/>
    <property type="match status" value="1"/>
</dbReference>
<dbReference type="InterPro" id="IPR011006">
    <property type="entry name" value="CheY-like_superfamily"/>
</dbReference>
<evidence type="ECO:0000259" key="4">
    <source>
        <dbReference type="PROSITE" id="PS50110"/>
    </source>
</evidence>
<feature type="domain" description="Response regulatory" evidence="4">
    <location>
        <begin position="5"/>
        <end position="121"/>
    </location>
</feature>
<organism evidence="5 6">
    <name type="scientific">Desulfofundulus thermosubterraneus DSM 16057</name>
    <dbReference type="NCBI Taxonomy" id="1121432"/>
    <lineage>
        <taxon>Bacteria</taxon>
        <taxon>Bacillati</taxon>
        <taxon>Bacillota</taxon>
        <taxon>Clostridia</taxon>
        <taxon>Eubacteriales</taxon>
        <taxon>Peptococcaceae</taxon>
        <taxon>Desulfofundulus</taxon>
    </lineage>
</organism>
<dbReference type="GO" id="GO:0051782">
    <property type="term" value="P:negative regulation of cell division"/>
    <property type="evidence" value="ECO:0007669"/>
    <property type="project" value="TreeGrafter"/>
</dbReference>
<dbReference type="CDD" id="cd17535">
    <property type="entry name" value="REC_NarL-like"/>
    <property type="match status" value="1"/>
</dbReference>
<dbReference type="AlphaFoldDB" id="A0A1M6D817"/>
<dbReference type="RefSeq" id="WP_072867528.1">
    <property type="nucleotide sequence ID" value="NZ_FQZM01000009.1"/>
</dbReference>
<sequence length="406" mass="44947">MAAIRVLVADDVWETYQVIQKILSLEDDIKLVGRASAGDEAVSLAERLLPDVVIMDVNLPGLGGFQAAVLIAQRCPRTAIIFTALQADQQLLREALRAGGRDFLVKPFSGEALVESIRRVYEAEQSRFSSRLLTEGTLEGLARREMVAVFSVKGGVGRTTLAVNLAVMLARRTGRQVVLVDLDLQRGDASVFLNLIPRKTWYELAQELEQNYSPVWEHYLTPHPSGVRVLAAPVRPELAEVVKGPQVERTLQAFKEQYEYVIIDLPAIFSDITLSALDLSTQILLVTSPELPTIKNTKICLDILDSLHNKGKTKMVVNRFSHDFSIKIEDLETNLSFLAACRVPAEGRLVVSSVNEGIPFVLSSPGSRVTAAVAELAEMVIGDTGRQTDLEEQRKKNLFKFWARGR</sequence>
<dbReference type="GO" id="GO:0009898">
    <property type="term" value="C:cytoplasmic side of plasma membrane"/>
    <property type="evidence" value="ECO:0007669"/>
    <property type="project" value="TreeGrafter"/>
</dbReference>
<dbReference type="Proteomes" id="UP000184529">
    <property type="component" value="Unassembled WGS sequence"/>
</dbReference>
<dbReference type="GO" id="GO:0016887">
    <property type="term" value="F:ATP hydrolysis activity"/>
    <property type="evidence" value="ECO:0007669"/>
    <property type="project" value="TreeGrafter"/>
</dbReference>
<comment type="function">
    <text evidence="2">May play the central regulatory role in sporulation. It may be an element of the effector pathway responsible for the activation of sporulation genes in response to nutritional stress. Spo0A may act in concert with spo0H (a sigma factor) to control the expression of some genes that are critical to the sporulation process.</text>
</comment>
<dbReference type="Gene3D" id="3.40.50.300">
    <property type="entry name" value="P-loop containing nucleotide triphosphate hydrolases"/>
    <property type="match status" value="1"/>
</dbReference>
<dbReference type="Pfam" id="PF00072">
    <property type="entry name" value="Response_reg"/>
    <property type="match status" value="1"/>
</dbReference>
<dbReference type="STRING" id="1121432.SAMN02745219_00858"/>
<dbReference type="EMBL" id="FQZM01000009">
    <property type="protein sequence ID" value="SHI69377.1"/>
    <property type="molecule type" value="Genomic_DNA"/>
</dbReference>
<dbReference type="InterPro" id="IPR050625">
    <property type="entry name" value="ParA/MinD_ATPase"/>
</dbReference>
<name>A0A1M6D817_9FIRM</name>
<keyword evidence="3" id="KW-0597">Phosphoprotein</keyword>
<dbReference type="InterPro" id="IPR025669">
    <property type="entry name" value="AAA_dom"/>
</dbReference>
<evidence type="ECO:0000313" key="6">
    <source>
        <dbReference type="Proteomes" id="UP000184529"/>
    </source>
</evidence>
<dbReference type="InterPro" id="IPR001789">
    <property type="entry name" value="Sig_transdc_resp-reg_receiver"/>
</dbReference>
<dbReference type="OrthoDB" id="9794577at2"/>
<evidence type="ECO:0000256" key="3">
    <source>
        <dbReference type="PROSITE-ProRule" id="PRU00169"/>
    </source>
</evidence>
<dbReference type="SUPFAM" id="SSF52172">
    <property type="entry name" value="CheY-like"/>
    <property type="match status" value="1"/>
</dbReference>
<gene>
    <name evidence="5" type="ORF">SAMN02745219_00858</name>
</gene>
<dbReference type="PANTHER" id="PTHR43384:SF13">
    <property type="entry name" value="SLR0110 PROTEIN"/>
    <property type="match status" value="1"/>
</dbReference>
<dbReference type="GO" id="GO:0000160">
    <property type="term" value="P:phosphorelay signal transduction system"/>
    <property type="evidence" value="ECO:0007669"/>
    <property type="project" value="InterPro"/>
</dbReference>